<dbReference type="Proteomes" id="UP000676336">
    <property type="component" value="Unassembled WGS sequence"/>
</dbReference>
<accession>A0A8S3BAX0</accession>
<name>A0A8S3BAX0_9BILA</name>
<organism evidence="2 4">
    <name type="scientific">Rotaria magnacalcarata</name>
    <dbReference type="NCBI Taxonomy" id="392030"/>
    <lineage>
        <taxon>Eukaryota</taxon>
        <taxon>Metazoa</taxon>
        <taxon>Spiralia</taxon>
        <taxon>Gnathifera</taxon>
        <taxon>Rotifera</taxon>
        <taxon>Eurotatoria</taxon>
        <taxon>Bdelloidea</taxon>
        <taxon>Philodinida</taxon>
        <taxon>Philodinidae</taxon>
        <taxon>Rotaria</taxon>
    </lineage>
</organism>
<proteinExistence type="predicted"/>
<comment type="caution">
    <text evidence="2">The sequence shown here is derived from an EMBL/GenBank/DDBJ whole genome shotgun (WGS) entry which is preliminary data.</text>
</comment>
<evidence type="ECO:0000313" key="2">
    <source>
        <dbReference type="EMBL" id="CAF4798307.1"/>
    </source>
</evidence>
<dbReference type="EMBL" id="CAJOBH010133857">
    <property type="protein sequence ID" value="CAF4771985.1"/>
    <property type="molecule type" value="Genomic_DNA"/>
</dbReference>
<dbReference type="Proteomes" id="UP000681720">
    <property type="component" value="Unassembled WGS sequence"/>
</dbReference>
<dbReference type="Proteomes" id="UP000681967">
    <property type="component" value="Unassembled WGS sequence"/>
</dbReference>
<dbReference type="EMBL" id="CAJOBI010147975">
    <property type="protein sequence ID" value="CAF4798307.1"/>
    <property type="molecule type" value="Genomic_DNA"/>
</dbReference>
<sequence>LSLLSFVSNVNDCTELVFALDVLEDILVDTMAVGDTGDAKLLIFAIKGKQQQQQY</sequence>
<reference evidence="2" key="1">
    <citation type="submission" date="2021-02" db="EMBL/GenBank/DDBJ databases">
        <authorList>
            <person name="Nowell W R."/>
        </authorList>
    </citation>
    <scope>NUCLEOTIDE SEQUENCE</scope>
</reference>
<evidence type="ECO:0000313" key="1">
    <source>
        <dbReference type="EMBL" id="CAF4771985.1"/>
    </source>
</evidence>
<evidence type="ECO:0000313" key="3">
    <source>
        <dbReference type="EMBL" id="CAF4815105.1"/>
    </source>
</evidence>
<feature type="non-terminal residue" evidence="2">
    <location>
        <position position="1"/>
    </location>
</feature>
<dbReference type="AlphaFoldDB" id="A0A8S3BAX0"/>
<dbReference type="EMBL" id="CAJOBJ010153189">
    <property type="protein sequence ID" value="CAF4815105.1"/>
    <property type="molecule type" value="Genomic_DNA"/>
</dbReference>
<protein>
    <submittedName>
        <fullName evidence="2">Uncharacterized protein</fullName>
    </submittedName>
</protein>
<gene>
    <name evidence="1" type="ORF">BYL167_LOCUS46950</name>
    <name evidence="3" type="ORF">GIL414_LOCUS47752</name>
    <name evidence="2" type="ORF">SMN809_LOCUS47064</name>
</gene>
<evidence type="ECO:0000313" key="4">
    <source>
        <dbReference type="Proteomes" id="UP000676336"/>
    </source>
</evidence>